<protein>
    <submittedName>
        <fullName evidence="1">Uncharacterized protein</fullName>
    </submittedName>
</protein>
<reference evidence="1 2" key="1">
    <citation type="journal article" date="2023" name="Antonie Van Leeuwenhoek">
        <title>Mesoterricola silvestris gen. nov., sp. nov., Mesoterricola sediminis sp. nov., Geothrix oryzae sp. nov., Geothrix edaphica sp. nov., Geothrix rubra sp. nov., and Geothrix limicola sp. nov., six novel members of Acidobacteriota isolated from soils.</title>
        <authorList>
            <person name="Itoh H."/>
            <person name="Sugisawa Y."/>
            <person name="Mise K."/>
            <person name="Xu Z."/>
            <person name="Kuniyasu M."/>
            <person name="Ushijima N."/>
            <person name="Kawano K."/>
            <person name="Kobayashi E."/>
            <person name="Shiratori Y."/>
            <person name="Masuda Y."/>
            <person name="Senoo K."/>
        </authorList>
    </citation>
    <scope>NUCLEOTIDE SEQUENCE [LARGE SCALE GENOMIC DNA]</scope>
    <source>
        <strain evidence="1 2">Red803</strain>
    </source>
</reference>
<organism evidence="1 2">
    <name type="scientific">Geothrix rubra</name>
    <dbReference type="NCBI Taxonomy" id="2927977"/>
    <lineage>
        <taxon>Bacteria</taxon>
        <taxon>Pseudomonadati</taxon>
        <taxon>Acidobacteriota</taxon>
        <taxon>Holophagae</taxon>
        <taxon>Holophagales</taxon>
        <taxon>Holophagaceae</taxon>
        <taxon>Geothrix</taxon>
    </lineage>
</organism>
<name>A0ABQ5Q7Z1_9BACT</name>
<accession>A0ABQ5Q7Z1</accession>
<evidence type="ECO:0000313" key="2">
    <source>
        <dbReference type="Proteomes" id="UP001165089"/>
    </source>
</evidence>
<evidence type="ECO:0000313" key="1">
    <source>
        <dbReference type="EMBL" id="GLH70543.1"/>
    </source>
</evidence>
<comment type="caution">
    <text evidence="1">The sequence shown here is derived from an EMBL/GenBank/DDBJ whole genome shotgun (WGS) entry which is preliminary data.</text>
</comment>
<keyword evidence="2" id="KW-1185">Reference proteome</keyword>
<dbReference type="RefSeq" id="WP_285725863.1">
    <property type="nucleotide sequence ID" value="NZ_BSDD01000004.1"/>
</dbReference>
<dbReference type="Proteomes" id="UP001165089">
    <property type="component" value="Unassembled WGS sequence"/>
</dbReference>
<proteinExistence type="predicted"/>
<gene>
    <name evidence="1" type="ORF">GETHPA_20760</name>
</gene>
<dbReference type="EMBL" id="BSDD01000004">
    <property type="protein sequence ID" value="GLH70543.1"/>
    <property type="molecule type" value="Genomic_DNA"/>
</dbReference>
<sequence>MKRLLVVALLVGGVMVGGSYLLTGRWPWVALSPEEEQVAALRDTLGRIRQQWREAGKTQALGVDASSLSDDLPTRLDRLDREVEALLPRLRTTEAREQAVLLRRDIATARAEMR</sequence>